<keyword evidence="7 9" id="KW-0823">Tryptophan catabolism</keyword>
<dbReference type="Proteomes" id="UP000501568">
    <property type="component" value="Chromosome"/>
</dbReference>
<dbReference type="GO" id="GO:0004833">
    <property type="term" value="F:L-tryptophan 2,3-dioxygenase activity"/>
    <property type="evidence" value="ECO:0007669"/>
    <property type="project" value="UniProtKB-UniRule"/>
</dbReference>
<comment type="function">
    <text evidence="9">Heme-dependent dioxygenase that catalyzes the oxidative cleavage of the L-tryptophan (L-Trp) pyrrole ring and converts L-tryptophan to N-formyl-L-kynurenine. Catalyzes the oxidative cleavage of the indole moiety.</text>
</comment>
<dbReference type="HAMAP" id="MF_01972">
    <property type="entry name" value="T23O"/>
    <property type="match status" value="1"/>
</dbReference>
<dbReference type="GO" id="GO:0019442">
    <property type="term" value="P:L-tryptophan catabolic process to acetyl-CoA"/>
    <property type="evidence" value="ECO:0007669"/>
    <property type="project" value="TreeGrafter"/>
</dbReference>
<feature type="binding site" evidence="9">
    <location>
        <begin position="28"/>
        <end position="32"/>
    </location>
    <ligand>
        <name>substrate</name>
    </ligand>
</feature>
<dbReference type="GO" id="GO:0019441">
    <property type="term" value="P:L-tryptophan catabolic process to kynurenine"/>
    <property type="evidence" value="ECO:0007669"/>
    <property type="project" value="UniProtKB-UniRule"/>
</dbReference>
<keyword evidence="5 9" id="KW-0560">Oxidoreductase</keyword>
<accession>A0A6G6YBR1</accession>
<dbReference type="EMBL" id="CP049109">
    <property type="protein sequence ID" value="QIG82023.1"/>
    <property type="molecule type" value="Genomic_DNA"/>
</dbReference>
<proteinExistence type="inferred from homology"/>
<feature type="binding site" evidence="9">
    <location>
        <position position="94"/>
    </location>
    <ligand>
        <name>substrate</name>
    </ligand>
</feature>
<dbReference type="InterPro" id="IPR037217">
    <property type="entry name" value="Trp/Indoleamine_2_3_dOase-like"/>
</dbReference>
<evidence type="ECO:0000256" key="5">
    <source>
        <dbReference type="ARBA" id="ARBA00023002"/>
    </source>
</evidence>
<gene>
    <name evidence="9" type="primary">kynA</name>
    <name evidence="10" type="ORF">G5C33_17790</name>
</gene>
<evidence type="ECO:0000313" key="10">
    <source>
        <dbReference type="EMBL" id="QIG82023.1"/>
    </source>
</evidence>
<feature type="binding site" evidence="9">
    <location>
        <position position="90"/>
    </location>
    <ligand>
        <name>substrate</name>
    </ligand>
</feature>
<sequence>MTYGRYLALDDILSAQHPISDKHDELLFIVIHQTKELWLKQAIAELLLAKALIGEGRLIEAYKSLARVSRIQSVMTLSWEILATMTPSDYSEFRSVLGSSSGFQSDQFRAVETLLGLRGGGEPGPLTLEFAAMPSLWDDANAALARAGFGLSDAVLKRDWPQPYEPSAEVEDAWAEVYRDTEKYWDLYQLAEKLVDIDDALATWRHKHVLTVSRIIGGKRGTGGTAGVPYLQTTLSKRAFPELWTLRTQL</sequence>
<dbReference type="PANTHER" id="PTHR10138">
    <property type="entry name" value="TRYPTOPHAN 2,3-DIOXYGENASE"/>
    <property type="match status" value="1"/>
</dbReference>
<evidence type="ECO:0000256" key="7">
    <source>
        <dbReference type="ARBA" id="ARBA00023079"/>
    </source>
</evidence>
<dbReference type="GO" id="GO:0046872">
    <property type="term" value="F:metal ion binding"/>
    <property type="evidence" value="ECO:0007669"/>
    <property type="project" value="UniProtKB-KW"/>
</dbReference>
<keyword evidence="4 9" id="KW-0223">Dioxygenase</keyword>
<reference evidence="10 11" key="1">
    <citation type="submission" date="2020-02" db="EMBL/GenBank/DDBJ databases">
        <authorList>
            <person name="Zheng R.K."/>
            <person name="Sun C.M."/>
        </authorList>
    </citation>
    <scope>NUCLEOTIDE SEQUENCE [LARGE SCALE GENOMIC DNA]</scope>
    <source>
        <strain evidence="11">zrk23</strain>
    </source>
</reference>
<keyword evidence="11" id="KW-1185">Reference proteome</keyword>
<dbReference type="Pfam" id="PF03301">
    <property type="entry name" value="Trp_dioxygenase"/>
    <property type="match status" value="2"/>
</dbReference>
<evidence type="ECO:0000256" key="8">
    <source>
        <dbReference type="ARBA" id="ARBA00050412"/>
    </source>
</evidence>
<comment type="similarity">
    <text evidence="9">Belongs to the tryptophan 2,3-dioxygenase family.</text>
</comment>
<dbReference type="KEGG" id="spzr:G5C33_17790"/>
<dbReference type="PANTHER" id="PTHR10138:SF0">
    <property type="entry name" value="TRYPTOPHAN 2,3-DIOXYGENASE"/>
    <property type="match status" value="1"/>
</dbReference>
<comment type="subunit">
    <text evidence="1 9">Homotetramer.</text>
</comment>
<comment type="cofactor">
    <cofactor evidence="9">
        <name>heme</name>
        <dbReference type="ChEBI" id="CHEBI:30413"/>
    </cofactor>
    <text evidence="9">Binds 1 heme group per subunit.</text>
</comment>
<dbReference type="UniPathway" id="UPA00333">
    <property type="reaction ID" value="UER00453"/>
</dbReference>
<evidence type="ECO:0000256" key="9">
    <source>
        <dbReference type="HAMAP-Rule" id="MF_01972"/>
    </source>
</evidence>
<dbReference type="AlphaFoldDB" id="A0A6G6YBR1"/>
<dbReference type="GO" id="GO:0020037">
    <property type="term" value="F:heme binding"/>
    <property type="evidence" value="ECO:0007669"/>
    <property type="project" value="UniProtKB-UniRule"/>
</dbReference>
<organism evidence="10 11">
    <name type="scientific">Stakelama tenebrarum</name>
    <dbReference type="NCBI Taxonomy" id="2711215"/>
    <lineage>
        <taxon>Bacteria</taxon>
        <taxon>Pseudomonadati</taxon>
        <taxon>Pseudomonadota</taxon>
        <taxon>Alphaproteobacteria</taxon>
        <taxon>Sphingomonadales</taxon>
        <taxon>Sphingomonadaceae</taxon>
        <taxon>Stakelama</taxon>
    </lineage>
</organism>
<dbReference type="SUPFAM" id="SSF140959">
    <property type="entry name" value="Indolic compounds 2,3-dioxygenase-like"/>
    <property type="match status" value="1"/>
</dbReference>
<feature type="binding site" description="axial binding residue" evidence="9">
    <location>
        <position position="208"/>
    </location>
    <ligand>
        <name>heme</name>
        <dbReference type="ChEBI" id="CHEBI:30413"/>
    </ligand>
    <ligandPart>
        <name>Fe</name>
        <dbReference type="ChEBI" id="CHEBI:18248"/>
    </ligandPart>
</feature>
<keyword evidence="6 9" id="KW-0408">Iron</keyword>
<comment type="pathway">
    <text evidence="9">Amino-acid degradation; L-tryptophan degradation via kynurenine pathway; L-kynurenine from L-tryptophan: step 1/2.</text>
</comment>
<dbReference type="InterPro" id="IPR004981">
    <property type="entry name" value="Trp_2_3_dOase"/>
</dbReference>
<dbReference type="FunFam" id="1.20.58.480:FF:000001">
    <property type="entry name" value="Tryptophan 2,3-dioxygenase"/>
    <property type="match status" value="1"/>
</dbReference>
<keyword evidence="3 9" id="KW-0479">Metal-binding</keyword>
<name>A0A6G6YBR1_9SPHN</name>
<feature type="binding site" evidence="9">
    <location>
        <position position="222"/>
    </location>
    <ligand>
        <name>substrate</name>
    </ligand>
</feature>
<evidence type="ECO:0000256" key="3">
    <source>
        <dbReference type="ARBA" id="ARBA00022723"/>
    </source>
</evidence>
<evidence type="ECO:0000256" key="4">
    <source>
        <dbReference type="ARBA" id="ARBA00022964"/>
    </source>
</evidence>
<evidence type="ECO:0000256" key="2">
    <source>
        <dbReference type="ARBA" id="ARBA00022617"/>
    </source>
</evidence>
<evidence type="ECO:0000256" key="1">
    <source>
        <dbReference type="ARBA" id="ARBA00011881"/>
    </source>
</evidence>
<dbReference type="EC" id="1.13.11.11" evidence="9"/>
<evidence type="ECO:0000256" key="6">
    <source>
        <dbReference type="ARBA" id="ARBA00023004"/>
    </source>
</evidence>
<keyword evidence="2 9" id="KW-0349">Heme</keyword>
<protein>
    <recommendedName>
        <fullName evidence="9">Tryptophan 2,3-dioxygenase</fullName>
        <shortName evidence="9">TDO</shortName>
        <ecNumber evidence="9">1.13.11.11</ecNumber>
    </recommendedName>
    <alternativeName>
        <fullName evidence="9">Tryptamin 2,3-dioxygenase</fullName>
    </alternativeName>
    <alternativeName>
        <fullName evidence="9">Tryptophan oxygenase</fullName>
        <shortName evidence="9">TO</shortName>
        <shortName evidence="9">TRPO</shortName>
    </alternativeName>
    <alternativeName>
        <fullName evidence="9">Tryptophan pyrrolase</fullName>
    </alternativeName>
    <alternativeName>
        <fullName evidence="9">Tryptophanase</fullName>
    </alternativeName>
</protein>
<comment type="catalytic activity">
    <reaction evidence="8 9">
        <text>L-tryptophan + O2 = N-formyl-L-kynurenine</text>
        <dbReference type="Rhea" id="RHEA:24536"/>
        <dbReference type="ChEBI" id="CHEBI:15379"/>
        <dbReference type="ChEBI" id="CHEBI:57912"/>
        <dbReference type="ChEBI" id="CHEBI:58629"/>
        <dbReference type="EC" id="1.13.11.11"/>
    </reaction>
</comment>
<dbReference type="Gene3D" id="1.20.58.480">
    <property type="match status" value="1"/>
</dbReference>
<evidence type="ECO:0000313" key="11">
    <source>
        <dbReference type="Proteomes" id="UP000501568"/>
    </source>
</evidence>